<evidence type="ECO:0000256" key="1">
    <source>
        <dbReference type="ARBA" id="ARBA00004117"/>
    </source>
</evidence>
<dbReference type="PRINTS" id="PR01006">
    <property type="entry name" value="FLGHOOKFLIE"/>
</dbReference>
<keyword evidence="3 4" id="KW-0975">Bacterial flagellum</keyword>
<sequence>MTIALAPAGAAAAYRAADALPGAATGGTGGAGFGAALTRAMEQAVEVGREADATTTRALTGQGSVTDVVLAVGRAELTLQTAVAVRDRVVAAYQDVMRMPI</sequence>
<evidence type="ECO:0000313" key="5">
    <source>
        <dbReference type="EMBL" id="MBP0466882.1"/>
    </source>
</evidence>
<gene>
    <name evidence="4" type="primary">fliE</name>
    <name evidence="5" type="ORF">J5Y09_23335</name>
</gene>
<dbReference type="Pfam" id="PF02049">
    <property type="entry name" value="FliE"/>
    <property type="match status" value="1"/>
</dbReference>
<comment type="subcellular location">
    <subcellularLocation>
        <location evidence="1 4">Bacterial flagellum basal body</location>
    </subcellularLocation>
</comment>
<dbReference type="PANTHER" id="PTHR34653">
    <property type="match status" value="1"/>
</dbReference>
<name>A0ABS4B002_9PROT</name>
<dbReference type="HAMAP" id="MF_00724">
    <property type="entry name" value="FliE"/>
    <property type="match status" value="1"/>
</dbReference>
<keyword evidence="6" id="KW-1185">Reference proteome</keyword>
<dbReference type="PANTHER" id="PTHR34653:SF1">
    <property type="entry name" value="FLAGELLAR HOOK-BASAL BODY COMPLEX PROTEIN FLIE"/>
    <property type="match status" value="1"/>
</dbReference>
<evidence type="ECO:0000256" key="4">
    <source>
        <dbReference type="HAMAP-Rule" id="MF_00724"/>
    </source>
</evidence>
<dbReference type="InterPro" id="IPR001624">
    <property type="entry name" value="FliE"/>
</dbReference>
<dbReference type="RefSeq" id="WP_209354266.1">
    <property type="nucleotide sequence ID" value="NZ_JAGIYZ010000041.1"/>
</dbReference>
<proteinExistence type="inferred from homology"/>
<protein>
    <recommendedName>
        <fullName evidence="4">Flagellar hook-basal body complex protein FliE</fullName>
    </recommendedName>
</protein>
<reference evidence="5 6" key="1">
    <citation type="submission" date="2021-03" db="EMBL/GenBank/DDBJ databases">
        <authorList>
            <person name="So Y."/>
        </authorList>
    </citation>
    <scope>NUCLEOTIDE SEQUENCE [LARGE SCALE GENOMIC DNA]</scope>
    <source>
        <strain evidence="5 6">PWR1</strain>
    </source>
</reference>
<keyword evidence="5" id="KW-0282">Flagellum</keyword>
<comment type="similarity">
    <text evidence="2 4">Belongs to the FliE family.</text>
</comment>
<evidence type="ECO:0000256" key="3">
    <source>
        <dbReference type="ARBA" id="ARBA00023143"/>
    </source>
</evidence>
<dbReference type="EMBL" id="JAGIYZ010000041">
    <property type="protein sequence ID" value="MBP0466882.1"/>
    <property type="molecule type" value="Genomic_DNA"/>
</dbReference>
<evidence type="ECO:0000256" key="2">
    <source>
        <dbReference type="ARBA" id="ARBA00009272"/>
    </source>
</evidence>
<evidence type="ECO:0000313" key="6">
    <source>
        <dbReference type="Proteomes" id="UP000680815"/>
    </source>
</evidence>
<dbReference type="Proteomes" id="UP000680815">
    <property type="component" value="Unassembled WGS sequence"/>
</dbReference>
<keyword evidence="5" id="KW-0969">Cilium</keyword>
<keyword evidence="5" id="KW-0966">Cell projection</keyword>
<accession>A0ABS4B002</accession>
<organism evidence="5 6">
    <name type="scientific">Roseomonas nitratireducens</name>
    <dbReference type="NCBI Taxonomy" id="2820810"/>
    <lineage>
        <taxon>Bacteria</taxon>
        <taxon>Pseudomonadati</taxon>
        <taxon>Pseudomonadota</taxon>
        <taxon>Alphaproteobacteria</taxon>
        <taxon>Acetobacterales</taxon>
        <taxon>Roseomonadaceae</taxon>
        <taxon>Roseomonas</taxon>
    </lineage>
</organism>
<comment type="caution">
    <text evidence="5">The sequence shown here is derived from an EMBL/GenBank/DDBJ whole genome shotgun (WGS) entry which is preliminary data.</text>
</comment>